<gene>
    <name evidence="2" type="ORF">SAMN05518684_105269</name>
</gene>
<dbReference type="Gene3D" id="2.40.320.10">
    <property type="entry name" value="Hypothetical Protein Pfu-838710-001"/>
    <property type="match status" value="1"/>
</dbReference>
<sequence length="196" mass="23082">MNQEIEIEFKNLIDRKKYEELLSCYHSLSTPVYTQVNHYFDTDKLALKDKKSALRVRYKKGAYILTLKQPYETGLLETHQQLSEEEFSALKEHGSLSDGDVFNQLSQLLEGTVPELDYLGQLTTERTEISLKEGLLVLDKSYYFDHVDYEIEFECEEFAAGKQAFKQLLKEWDLSWNEPANKIERFYSVKIQREQD</sequence>
<dbReference type="AlphaFoldDB" id="A0A1H9TDJ1"/>
<dbReference type="Pfam" id="PF01928">
    <property type="entry name" value="CYTH"/>
    <property type="match status" value="1"/>
</dbReference>
<dbReference type="OrthoDB" id="384378at2"/>
<name>A0A1H9TDJ1_9BACI</name>
<feature type="domain" description="CYTH" evidence="1">
    <location>
        <begin position="4"/>
        <end position="193"/>
    </location>
</feature>
<dbReference type="PROSITE" id="PS51707">
    <property type="entry name" value="CYTH"/>
    <property type="match status" value="1"/>
</dbReference>
<evidence type="ECO:0000259" key="1">
    <source>
        <dbReference type="PROSITE" id="PS51707"/>
    </source>
</evidence>
<dbReference type="SUPFAM" id="SSF55154">
    <property type="entry name" value="CYTH-like phosphatases"/>
    <property type="match status" value="1"/>
</dbReference>
<dbReference type="InterPro" id="IPR009195">
    <property type="entry name" value="Uncharacterised_YjbK"/>
</dbReference>
<dbReference type="InterPro" id="IPR033469">
    <property type="entry name" value="CYTH-like_dom_sf"/>
</dbReference>
<organism evidence="2 3">
    <name type="scientific">Salipaludibacillus aurantiacus</name>
    <dbReference type="NCBI Taxonomy" id="1601833"/>
    <lineage>
        <taxon>Bacteria</taxon>
        <taxon>Bacillati</taxon>
        <taxon>Bacillota</taxon>
        <taxon>Bacilli</taxon>
        <taxon>Bacillales</taxon>
        <taxon>Bacillaceae</taxon>
    </lineage>
</organism>
<dbReference type="EMBL" id="FOGT01000005">
    <property type="protein sequence ID" value="SER95166.1"/>
    <property type="molecule type" value="Genomic_DNA"/>
</dbReference>
<keyword evidence="3" id="KW-1185">Reference proteome</keyword>
<dbReference type="InterPro" id="IPR023577">
    <property type="entry name" value="CYTH_domain"/>
</dbReference>
<dbReference type="RefSeq" id="WP_093050160.1">
    <property type="nucleotide sequence ID" value="NZ_FOGT01000005.1"/>
</dbReference>
<dbReference type="PIRSF" id="PIRSF012526">
    <property type="entry name" value="CYTH_UCP012526"/>
    <property type="match status" value="1"/>
</dbReference>
<dbReference type="SMART" id="SM01118">
    <property type="entry name" value="CYTH"/>
    <property type="match status" value="1"/>
</dbReference>
<dbReference type="CDD" id="cd07762">
    <property type="entry name" value="CYTH-like_Pase_1"/>
    <property type="match status" value="1"/>
</dbReference>
<reference evidence="3" key="1">
    <citation type="submission" date="2016-10" db="EMBL/GenBank/DDBJ databases">
        <authorList>
            <person name="Varghese N."/>
            <person name="Submissions S."/>
        </authorList>
    </citation>
    <scope>NUCLEOTIDE SEQUENCE [LARGE SCALE GENOMIC DNA]</scope>
    <source>
        <strain evidence="3">S9</strain>
    </source>
</reference>
<evidence type="ECO:0000313" key="3">
    <source>
        <dbReference type="Proteomes" id="UP000198571"/>
    </source>
</evidence>
<dbReference type="STRING" id="1601833.SAMN05518684_105269"/>
<accession>A0A1H9TDJ1</accession>
<proteinExistence type="predicted"/>
<evidence type="ECO:0000313" key="2">
    <source>
        <dbReference type="EMBL" id="SER95166.1"/>
    </source>
</evidence>
<protein>
    <submittedName>
        <fullName evidence="2">Uncharacterized protein YjbK</fullName>
    </submittedName>
</protein>
<dbReference type="Proteomes" id="UP000198571">
    <property type="component" value="Unassembled WGS sequence"/>
</dbReference>